<evidence type="ECO:0000256" key="6">
    <source>
        <dbReference type="SAM" id="MobiDB-lite"/>
    </source>
</evidence>
<keyword evidence="3 7" id="KW-1133">Transmembrane helix</keyword>
<evidence type="ECO:0000256" key="2">
    <source>
        <dbReference type="ARBA" id="ARBA00022692"/>
    </source>
</evidence>
<feature type="transmembrane region" description="Helical" evidence="7">
    <location>
        <begin position="29"/>
        <end position="49"/>
    </location>
</feature>
<dbReference type="OrthoDB" id="444631at2759"/>
<sequence length="359" mass="39504">MSSVDPSKTPLLPNLSGAKSNFENPPSLLAAQTGTGIALIVVSAVLLAIRLSTNKKLHRKLCLDDWLCLIAFAGGIGYWAVYNVVSRWGTARHAWDVPVTTMTVSMIQMQVAIRFLVAPALWAAKAAILALYIRIFGTITWLRRTAYFWIVFMALFYGMNIAIAGVYCIPRNDEAWEGAAFARCSTSAWLNVVVGVFSCLADLLILILPFPIVMRLHISLAKKVSLGIVFGTGLLLVVLSIISLYLRVIVFGGTDPTWNGTILGIITVAEIFGTIAVSCAPSMSSFWLNILIKSTIWSELKSSFVFSWKSQPSKQNLADIQQNDSTYILRETTYEVLEDGASRKSSNHQTHDPVSTKHR</sequence>
<dbReference type="AlphaFoldDB" id="A0A7C8I8D8"/>
<dbReference type="PANTHER" id="PTHR33048:SF146">
    <property type="entry name" value="INTEGRAL MEMBRANE PROTEIN"/>
    <property type="match status" value="1"/>
</dbReference>
<evidence type="ECO:0000256" key="3">
    <source>
        <dbReference type="ARBA" id="ARBA00022989"/>
    </source>
</evidence>
<keyword evidence="4 7" id="KW-0472">Membrane</keyword>
<organism evidence="9 10">
    <name type="scientific">Massariosphaeria phaeospora</name>
    <dbReference type="NCBI Taxonomy" id="100035"/>
    <lineage>
        <taxon>Eukaryota</taxon>
        <taxon>Fungi</taxon>
        <taxon>Dikarya</taxon>
        <taxon>Ascomycota</taxon>
        <taxon>Pezizomycotina</taxon>
        <taxon>Dothideomycetes</taxon>
        <taxon>Pleosporomycetidae</taxon>
        <taxon>Pleosporales</taxon>
        <taxon>Pleosporales incertae sedis</taxon>
        <taxon>Massariosphaeria</taxon>
    </lineage>
</organism>
<feature type="domain" description="Rhodopsin" evidence="8">
    <location>
        <begin position="49"/>
        <end position="285"/>
    </location>
</feature>
<accession>A0A7C8I8D8</accession>
<feature type="transmembrane region" description="Helical" evidence="7">
    <location>
        <begin position="111"/>
        <end position="133"/>
    </location>
</feature>
<reference evidence="9 10" key="1">
    <citation type="submission" date="2020-01" db="EMBL/GenBank/DDBJ databases">
        <authorList>
            <consortium name="DOE Joint Genome Institute"/>
            <person name="Haridas S."/>
            <person name="Albert R."/>
            <person name="Binder M."/>
            <person name="Bloem J."/>
            <person name="Labutti K."/>
            <person name="Salamov A."/>
            <person name="Andreopoulos B."/>
            <person name="Baker S.E."/>
            <person name="Barry K."/>
            <person name="Bills G."/>
            <person name="Bluhm B.H."/>
            <person name="Cannon C."/>
            <person name="Castanera R."/>
            <person name="Culley D.E."/>
            <person name="Daum C."/>
            <person name="Ezra D."/>
            <person name="Gonzalez J.B."/>
            <person name="Henrissat B."/>
            <person name="Kuo A."/>
            <person name="Liang C."/>
            <person name="Lipzen A."/>
            <person name="Lutzoni F."/>
            <person name="Magnuson J."/>
            <person name="Mondo S."/>
            <person name="Nolan M."/>
            <person name="Ohm R."/>
            <person name="Pangilinan J."/>
            <person name="Park H.-J.H."/>
            <person name="Ramirez L."/>
            <person name="Alfaro M."/>
            <person name="Sun H."/>
            <person name="Tritt A."/>
            <person name="Yoshinaga Y."/>
            <person name="Zwiers L.-H.L."/>
            <person name="Turgeon B.G."/>
            <person name="Goodwin S.B."/>
            <person name="Spatafora J.W."/>
            <person name="Crous P.W."/>
            <person name="Grigoriev I.V."/>
        </authorList>
    </citation>
    <scope>NUCLEOTIDE SEQUENCE [LARGE SCALE GENOMIC DNA]</scope>
    <source>
        <strain evidence="9 10">CBS 611.86</strain>
    </source>
</reference>
<dbReference type="Pfam" id="PF20684">
    <property type="entry name" value="Fung_rhodopsin"/>
    <property type="match status" value="1"/>
</dbReference>
<dbReference type="InterPro" id="IPR052337">
    <property type="entry name" value="SAT4-like"/>
</dbReference>
<dbReference type="GO" id="GO:0016020">
    <property type="term" value="C:membrane"/>
    <property type="evidence" value="ECO:0007669"/>
    <property type="project" value="UniProtKB-SubCell"/>
</dbReference>
<gene>
    <name evidence="9" type="ORF">BDV95DRAFT_489991</name>
</gene>
<protein>
    <recommendedName>
        <fullName evidence="8">Rhodopsin domain-containing protein</fullName>
    </recommendedName>
</protein>
<dbReference type="InterPro" id="IPR049326">
    <property type="entry name" value="Rhodopsin_dom_fungi"/>
</dbReference>
<feature type="transmembrane region" description="Helical" evidence="7">
    <location>
        <begin position="145"/>
        <end position="169"/>
    </location>
</feature>
<dbReference type="EMBL" id="JAADJZ010000008">
    <property type="protein sequence ID" value="KAF2873249.1"/>
    <property type="molecule type" value="Genomic_DNA"/>
</dbReference>
<dbReference type="PANTHER" id="PTHR33048">
    <property type="entry name" value="PTH11-LIKE INTEGRAL MEMBRANE PROTEIN (AFU_ORTHOLOGUE AFUA_5G11245)"/>
    <property type="match status" value="1"/>
</dbReference>
<name>A0A7C8I8D8_9PLEO</name>
<comment type="subcellular location">
    <subcellularLocation>
        <location evidence="1">Membrane</location>
        <topology evidence="1">Multi-pass membrane protein</topology>
    </subcellularLocation>
</comment>
<evidence type="ECO:0000256" key="4">
    <source>
        <dbReference type="ARBA" id="ARBA00023136"/>
    </source>
</evidence>
<evidence type="ECO:0000313" key="9">
    <source>
        <dbReference type="EMBL" id="KAF2873249.1"/>
    </source>
</evidence>
<evidence type="ECO:0000313" key="10">
    <source>
        <dbReference type="Proteomes" id="UP000481861"/>
    </source>
</evidence>
<evidence type="ECO:0000259" key="8">
    <source>
        <dbReference type="Pfam" id="PF20684"/>
    </source>
</evidence>
<evidence type="ECO:0000256" key="1">
    <source>
        <dbReference type="ARBA" id="ARBA00004141"/>
    </source>
</evidence>
<keyword evidence="2 7" id="KW-0812">Transmembrane</keyword>
<comment type="caution">
    <text evidence="9">The sequence shown here is derived from an EMBL/GenBank/DDBJ whole genome shotgun (WGS) entry which is preliminary data.</text>
</comment>
<keyword evidence="10" id="KW-1185">Reference proteome</keyword>
<feature type="compositionally biased region" description="Basic and acidic residues" evidence="6">
    <location>
        <begin position="349"/>
        <end position="359"/>
    </location>
</feature>
<feature type="transmembrane region" description="Helical" evidence="7">
    <location>
        <begin position="226"/>
        <end position="250"/>
    </location>
</feature>
<evidence type="ECO:0000256" key="5">
    <source>
        <dbReference type="ARBA" id="ARBA00038359"/>
    </source>
</evidence>
<feature type="transmembrane region" description="Helical" evidence="7">
    <location>
        <begin position="262"/>
        <end position="292"/>
    </location>
</feature>
<feature type="transmembrane region" description="Helical" evidence="7">
    <location>
        <begin position="61"/>
        <end position="81"/>
    </location>
</feature>
<evidence type="ECO:0000256" key="7">
    <source>
        <dbReference type="SAM" id="Phobius"/>
    </source>
</evidence>
<feature type="region of interest" description="Disordered" evidence="6">
    <location>
        <begin position="339"/>
        <end position="359"/>
    </location>
</feature>
<feature type="transmembrane region" description="Helical" evidence="7">
    <location>
        <begin position="189"/>
        <end position="214"/>
    </location>
</feature>
<proteinExistence type="inferred from homology"/>
<dbReference type="Proteomes" id="UP000481861">
    <property type="component" value="Unassembled WGS sequence"/>
</dbReference>
<comment type="similarity">
    <text evidence="5">Belongs to the SAT4 family.</text>
</comment>